<evidence type="ECO:0000313" key="3">
    <source>
        <dbReference type="Proteomes" id="UP000828390"/>
    </source>
</evidence>
<keyword evidence="3" id="KW-1185">Reference proteome</keyword>
<comment type="caution">
    <text evidence="2">The sequence shown here is derived from an EMBL/GenBank/DDBJ whole genome shotgun (WGS) entry which is preliminary data.</text>
</comment>
<dbReference type="Proteomes" id="UP000828390">
    <property type="component" value="Unassembled WGS sequence"/>
</dbReference>
<protein>
    <submittedName>
        <fullName evidence="2">Uncharacterized protein</fullName>
    </submittedName>
</protein>
<reference evidence="2" key="2">
    <citation type="submission" date="2020-11" db="EMBL/GenBank/DDBJ databases">
        <authorList>
            <person name="McCartney M.A."/>
            <person name="Auch B."/>
            <person name="Kono T."/>
            <person name="Mallez S."/>
            <person name="Becker A."/>
            <person name="Gohl D.M."/>
            <person name="Silverstein K.A.T."/>
            <person name="Koren S."/>
            <person name="Bechman K.B."/>
            <person name="Herman A."/>
            <person name="Abrahante J.E."/>
            <person name="Garbe J."/>
        </authorList>
    </citation>
    <scope>NUCLEOTIDE SEQUENCE</scope>
    <source>
        <strain evidence="2">Duluth1</strain>
        <tissue evidence="2">Whole animal</tissue>
    </source>
</reference>
<proteinExistence type="predicted"/>
<organism evidence="2 3">
    <name type="scientific">Dreissena polymorpha</name>
    <name type="common">Zebra mussel</name>
    <name type="synonym">Mytilus polymorpha</name>
    <dbReference type="NCBI Taxonomy" id="45954"/>
    <lineage>
        <taxon>Eukaryota</taxon>
        <taxon>Metazoa</taxon>
        <taxon>Spiralia</taxon>
        <taxon>Lophotrochozoa</taxon>
        <taxon>Mollusca</taxon>
        <taxon>Bivalvia</taxon>
        <taxon>Autobranchia</taxon>
        <taxon>Heteroconchia</taxon>
        <taxon>Euheterodonta</taxon>
        <taxon>Imparidentia</taxon>
        <taxon>Neoheterodontei</taxon>
        <taxon>Myida</taxon>
        <taxon>Dreissenoidea</taxon>
        <taxon>Dreissenidae</taxon>
        <taxon>Dreissena</taxon>
    </lineage>
</organism>
<gene>
    <name evidence="2" type="ORF">DPMN_161948</name>
</gene>
<evidence type="ECO:0000313" key="2">
    <source>
        <dbReference type="EMBL" id="KAH3783998.1"/>
    </source>
</evidence>
<accession>A0A9D4EQP1</accession>
<feature type="transmembrane region" description="Helical" evidence="1">
    <location>
        <begin position="139"/>
        <end position="163"/>
    </location>
</feature>
<reference evidence="2" key="1">
    <citation type="journal article" date="2019" name="bioRxiv">
        <title>The Genome of the Zebra Mussel, Dreissena polymorpha: A Resource for Invasive Species Research.</title>
        <authorList>
            <person name="McCartney M.A."/>
            <person name="Auch B."/>
            <person name="Kono T."/>
            <person name="Mallez S."/>
            <person name="Zhang Y."/>
            <person name="Obille A."/>
            <person name="Becker A."/>
            <person name="Abrahante J.E."/>
            <person name="Garbe J."/>
            <person name="Badalamenti J.P."/>
            <person name="Herman A."/>
            <person name="Mangelson H."/>
            <person name="Liachko I."/>
            <person name="Sullivan S."/>
            <person name="Sone E.D."/>
            <person name="Koren S."/>
            <person name="Silverstein K.A.T."/>
            <person name="Beckman K.B."/>
            <person name="Gohl D.M."/>
        </authorList>
    </citation>
    <scope>NUCLEOTIDE SEQUENCE</scope>
    <source>
        <strain evidence="2">Duluth1</strain>
        <tissue evidence="2">Whole animal</tissue>
    </source>
</reference>
<keyword evidence="1" id="KW-0812">Transmembrane</keyword>
<evidence type="ECO:0000256" key="1">
    <source>
        <dbReference type="SAM" id="Phobius"/>
    </source>
</evidence>
<sequence>MTHDNARTESLNSVLHDDIIRTTFEDIAAEEQCKYNYYDIDYDASGGDDDDDDDDDDYDDANISTMIAAMKVITLIVLLALVAMATAQYFSRGFRRGGFPGFYNDGFGFDNGFGIDNRFNGFGKSFAQNDRLSATICQIITMLASVKLVLVLVLLALFTTAMASPMRYGRYRYGYPGYYGNNNGWNYGNDNGVRAPLVQLCRSRCSCKGKSDTGPALQIPLFLQGLERQWYSSEDPVVPAGVRATLVQLCRSRCFFRGWSHTGPALQIPLFLQGLERYWSSSADPVVPAGSDTGPALQIPLFLQELERHWSSSADPVVPARVRSSLVQLCRSRCSCRALQIPLFLQGLERHWSSSADPVGLERHWSSSADPVVPAGVRATLVQLCRPSCSYRGKSDTGPALQIPLLLQGLERHWSSSADPVVPTGARATLVQLCRSRCSCKG</sequence>
<feature type="transmembrane region" description="Helical" evidence="1">
    <location>
        <begin position="72"/>
        <end position="90"/>
    </location>
</feature>
<keyword evidence="1" id="KW-0472">Membrane</keyword>
<dbReference type="EMBL" id="JAIWYP010000008">
    <property type="protein sequence ID" value="KAH3783998.1"/>
    <property type="molecule type" value="Genomic_DNA"/>
</dbReference>
<keyword evidence="1" id="KW-1133">Transmembrane helix</keyword>
<dbReference type="AlphaFoldDB" id="A0A9D4EQP1"/>
<name>A0A9D4EQP1_DREPO</name>